<keyword evidence="1" id="KW-0472">Membrane</keyword>
<name>A0AAV9U5A2_9PEZI</name>
<organism evidence="2 3">
    <name type="scientific">Orbilia blumenaviensis</name>
    <dbReference type="NCBI Taxonomy" id="1796055"/>
    <lineage>
        <taxon>Eukaryota</taxon>
        <taxon>Fungi</taxon>
        <taxon>Dikarya</taxon>
        <taxon>Ascomycota</taxon>
        <taxon>Pezizomycotina</taxon>
        <taxon>Orbiliomycetes</taxon>
        <taxon>Orbiliales</taxon>
        <taxon>Orbiliaceae</taxon>
        <taxon>Orbilia</taxon>
    </lineage>
</organism>
<evidence type="ECO:0000256" key="1">
    <source>
        <dbReference type="SAM" id="Phobius"/>
    </source>
</evidence>
<protein>
    <submittedName>
        <fullName evidence="2">Uncharacterized protein</fullName>
    </submittedName>
</protein>
<keyword evidence="3" id="KW-1185">Reference proteome</keyword>
<accession>A0AAV9U5A2</accession>
<evidence type="ECO:0000313" key="3">
    <source>
        <dbReference type="Proteomes" id="UP001373714"/>
    </source>
</evidence>
<proteinExistence type="predicted"/>
<evidence type="ECO:0000313" key="2">
    <source>
        <dbReference type="EMBL" id="KAK6335967.1"/>
    </source>
</evidence>
<dbReference type="AlphaFoldDB" id="A0AAV9U5A2"/>
<dbReference type="Proteomes" id="UP001373714">
    <property type="component" value="Unassembled WGS sequence"/>
</dbReference>
<keyword evidence="1" id="KW-1133">Transmembrane helix</keyword>
<feature type="transmembrane region" description="Helical" evidence="1">
    <location>
        <begin position="20"/>
        <end position="39"/>
    </location>
</feature>
<comment type="caution">
    <text evidence="2">The sequence shown here is derived from an EMBL/GenBank/DDBJ whole genome shotgun (WGS) entry which is preliminary data.</text>
</comment>
<dbReference type="EMBL" id="JAVHNS010000014">
    <property type="protein sequence ID" value="KAK6335967.1"/>
    <property type="molecule type" value="Genomic_DNA"/>
</dbReference>
<gene>
    <name evidence="2" type="ORF">TWF730_003341</name>
</gene>
<keyword evidence="1" id="KW-0812">Transmembrane</keyword>
<reference evidence="2 3" key="1">
    <citation type="submission" date="2019-10" db="EMBL/GenBank/DDBJ databases">
        <authorList>
            <person name="Palmer J.M."/>
        </authorList>
    </citation>
    <scope>NUCLEOTIDE SEQUENCE [LARGE SCALE GENOMIC DNA]</scope>
    <source>
        <strain evidence="2 3">TWF730</strain>
    </source>
</reference>
<sequence>MRQSHRFSYQSPLSNSNNILIIILLFNFFVNPTISSPLIRRTPPYHQRRNPPLERTQLLLSTTPILSPLCRLGVYHDKNGLGQFIATSRSWEGFPFGSSYSDENRTALINSKEDTFAQCSSVRAEFGESVAKAGIRYARVMGYCACTFWFEPDCTGDFDYIGHERQLTIDAYQLDLRNNNASAASPREFNSFRCTKNTGSRAWSLCEIRFSNGGYNQADKVKDTPTITRRFVDSGLKTVEESSPDMINRFSGRGFCIKVSDELKGVDGIAMREWRISQCTCSFWTNDTCRGNPYIVDGIRGVVERKDIKTFAEQKIKSFRCDAPYGPSWV</sequence>